<evidence type="ECO:0000256" key="3">
    <source>
        <dbReference type="ARBA" id="ARBA00022722"/>
    </source>
</evidence>
<keyword evidence="2" id="KW-0548">Nucleotidyltransferase</keyword>
<keyword evidence="9" id="KW-1185">Reference proteome</keyword>
<dbReference type="SUPFAM" id="SSF53098">
    <property type="entry name" value="Ribonuclease H-like"/>
    <property type="match status" value="1"/>
</dbReference>
<dbReference type="GO" id="GO:0004523">
    <property type="term" value="F:RNA-DNA hybrid ribonuclease activity"/>
    <property type="evidence" value="ECO:0007669"/>
    <property type="project" value="InterPro"/>
</dbReference>
<organism evidence="8 9">
    <name type="scientific">Perca fluviatilis</name>
    <name type="common">European perch</name>
    <dbReference type="NCBI Taxonomy" id="8168"/>
    <lineage>
        <taxon>Eukaryota</taxon>
        <taxon>Metazoa</taxon>
        <taxon>Chordata</taxon>
        <taxon>Craniata</taxon>
        <taxon>Vertebrata</taxon>
        <taxon>Euteleostomi</taxon>
        <taxon>Actinopterygii</taxon>
        <taxon>Neopterygii</taxon>
        <taxon>Teleostei</taxon>
        <taxon>Neoteleostei</taxon>
        <taxon>Acanthomorphata</taxon>
        <taxon>Eupercaria</taxon>
        <taxon>Perciformes</taxon>
        <taxon>Percoidei</taxon>
        <taxon>Percidae</taxon>
        <taxon>Percinae</taxon>
        <taxon>Perca</taxon>
    </lineage>
</organism>
<proteinExistence type="predicted"/>
<dbReference type="PANTHER" id="PTHR41694">
    <property type="entry name" value="ENDOGENOUS RETROVIRUS GROUP K MEMBER POL PROTEIN"/>
    <property type="match status" value="1"/>
</dbReference>
<evidence type="ECO:0000256" key="6">
    <source>
        <dbReference type="ARBA" id="ARBA00022918"/>
    </source>
</evidence>
<dbReference type="GO" id="GO:0003964">
    <property type="term" value="F:RNA-directed DNA polymerase activity"/>
    <property type="evidence" value="ECO:0007669"/>
    <property type="project" value="UniProtKB-KW"/>
</dbReference>
<dbReference type="GO" id="GO:0003676">
    <property type="term" value="F:nucleic acid binding"/>
    <property type="evidence" value="ECO:0007669"/>
    <property type="project" value="InterPro"/>
</dbReference>
<evidence type="ECO:0000256" key="4">
    <source>
        <dbReference type="ARBA" id="ARBA00022759"/>
    </source>
</evidence>
<dbReference type="InterPro" id="IPR036397">
    <property type="entry name" value="RNaseH_sf"/>
</dbReference>
<dbReference type="InterPro" id="IPR012337">
    <property type="entry name" value="RNaseH-like_sf"/>
</dbReference>
<dbReference type="PANTHER" id="PTHR41694:SF5">
    <property type="entry name" value="RIBONUCLEASE H"/>
    <property type="match status" value="1"/>
</dbReference>
<evidence type="ECO:0000256" key="5">
    <source>
        <dbReference type="ARBA" id="ARBA00022801"/>
    </source>
</evidence>
<sequence>MTSVLLQPHGDRLRPVAYFSAKLDPVAAGLPICLRAVAAAERALAASRDIVGYAPLTLLVPHAVSLILLEQKASHLSAARYLRYHIVLLDMPNVTVKRCTVLNPASLMPTPEDGEPHDCLAELAQTCTPRPDLSDTPLENPDLILYVDGSASRCPQTGQGQVGFAVVSDTETMIAKSLPNHLSAQAAELIALTEACKLADGSSVTIFTDSRYAFGVVHDFGALWKHRQFLKSDGKPILHHLINDLLTAILLPTWVAVCKCAAHTGAQDAVSRGNSHADIAAKAAARLPLTFDNLAHTAEDHFSLPESVIAMQTHATPQERQPWKTVGCTFNTGIWLGPDSKPCLPKHFFPHFAKLTHGLDHISKGGMVVAITQTWFTKGFTTLAE</sequence>
<gene>
    <name evidence="8" type="ORF">PFLUV_G00067550</name>
</gene>
<evidence type="ECO:0000256" key="2">
    <source>
        <dbReference type="ARBA" id="ARBA00022695"/>
    </source>
</evidence>
<dbReference type="InterPro" id="IPR043502">
    <property type="entry name" value="DNA/RNA_pol_sf"/>
</dbReference>
<name>A0A6A5FBL5_PERFL</name>
<protein>
    <recommendedName>
        <fullName evidence="7">RNase H type-1 domain-containing protein</fullName>
    </recommendedName>
</protein>
<dbReference type="Pfam" id="PF00075">
    <property type="entry name" value="RNase_H"/>
    <property type="match status" value="1"/>
</dbReference>
<keyword evidence="3" id="KW-0540">Nuclease</keyword>
<feature type="domain" description="RNase H type-1" evidence="7">
    <location>
        <begin position="139"/>
        <end position="286"/>
    </location>
</feature>
<keyword evidence="4" id="KW-0255">Endonuclease</keyword>
<accession>A0A6A5FBL5</accession>
<dbReference type="Gene3D" id="3.10.20.370">
    <property type="match status" value="1"/>
</dbReference>
<keyword evidence="6" id="KW-0695">RNA-directed DNA polymerase</keyword>
<evidence type="ECO:0000256" key="1">
    <source>
        <dbReference type="ARBA" id="ARBA00022679"/>
    </source>
</evidence>
<dbReference type="AlphaFoldDB" id="A0A6A5FBL5"/>
<keyword evidence="1" id="KW-0808">Transferase</keyword>
<dbReference type="SUPFAM" id="SSF56672">
    <property type="entry name" value="DNA/RNA polymerases"/>
    <property type="match status" value="1"/>
</dbReference>
<dbReference type="Proteomes" id="UP000465112">
    <property type="component" value="Chromosome 6"/>
</dbReference>
<dbReference type="Gene3D" id="3.30.420.10">
    <property type="entry name" value="Ribonuclease H-like superfamily/Ribonuclease H"/>
    <property type="match status" value="1"/>
</dbReference>
<comment type="caution">
    <text evidence="8">The sequence shown here is derived from an EMBL/GenBank/DDBJ whole genome shotgun (WGS) entry which is preliminary data.</text>
</comment>
<dbReference type="InterPro" id="IPR002156">
    <property type="entry name" value="RNaseH_domain"/>
</dbReference>
<keyword evidence="5" id="KW-0378">Hydrolase</keyword>
<dbReference type="EMBL" id="VHII01000006">
    <property type="protein sequence ID" value="KAF1388889.1"/>
    <property type="molecule type" value="Genomic_DNA"/>
</dbReference>
<evidence type="ECO:0000313" key="8">
    <source>
        <dbReference type="EMBL" id="KAF1388889.1"/>
    </source>
</evidence>
<dbReference type="PROSITE" id="PS50879">
    <property type="entry name" value="RNASE_H_1"/>
    <property type="match status" value="1"/>
</dbReference>
<reference evidence="8 9" key="1">
    <citation type="submission" date="2019-06" db="EMBL/GenBank/DDBJ databases">
        <title>A chromosome-scale genome assembly of the European perch, Perca fluviatilis.</title>
        <authorList>
            <person name="Roques C."/>
            <person name="Zahm M."/>
            <person name="Cabau C."/>
            <person name="Klopp C."/>
            <person name="Bouchez O."/>
            <person name="Donnadieu C."/>
            <person name="Kuhl H."/>
            <person name="Gislard M."/>
            <person name="Guendouz S."/>
            <person name="Journot L."/>
            <person name="Haffray P."/>
            <person name="Bestin A."/>
            <person name="Morvezen R."/>
            <person name="Feron R."/>
            <person name="Wen M."/>
            <person name="Jouanno E."/>
            <person name="Herpin A."/>
            <person name="Schartl M."/>
            <person name="Postlethwait J."/>
            <person name="Schaerlinger B."/>
            <person name="Chardard D."/>
            <person name="Lecocq T."/>
            <person name="Poncet C."/>
            <person name="Jaffrelo L."/>
            <person name="Lampietro C."/>
            <person name="Guiguen Y."/>
        </authorList>
    </citation>
    <scope>NUCLEOTIDE SEQUENCE [LARGE SCALE GENOMIC DNA]</scope>
    <source>
        <tissue evidence="8">Blood</tissue>
    </source>
</reference>
<evidence type="ECO:0000313" key="9">
    <source>
        <dbReference type="Proteomes" id="UP000465112"/>
    </source>
</evidence>
<evidence type="ECO:0000259" key="7">
    <source>
        <dbReference type="PROSITE" id="PS50879"/>
    </source>
</evidence>